<keyword evidence="3" id="KW-1185">Reference proteome</keyword>
<feature type="compositionally biased region" description="Polar residues" evidence="1">
    <location>
        <begin position="7"/>
        <end position="16"/>
    </location>
</feature>
<feature type="compositionally biased region" description="Basic and acidic residues" evidence="1">
    <location>
        <begin position="23"/>
        <end position="33"/>
    </location>
</feature>
<dbReference type="Proteomes" id="UP001469553">
    <property type="component" value="Unassembled WGS sequence"/>
</dbReference>
<dbReference type="EMBL" id="JAHRIP010011953">
    <property type="protein sequence ID" value="MEQ2284837.1"/>
    <property type="molecule type" value="Genomic_DNA"/>
</dbReference>
<organism evidence="2 3">
    <name type="scientific">Ameca splendens</name>
    <dbReference type="NCBI Taxonomy" id="208324"/>
    <lineage>
        <taxon>Eukaryota</taxon>
        <taxon>Metazoa</taxon>
        <taxon>Chordata</taxon>
        <taxon>Craniata</taxon>
        <taxon>Vertebrata</taxon>
        <taxon>Euteleostomi</taxon>
        <taxon>Actinopterygii</taxon>
        <taxon>Neopterygii</taxon>
        <taxon>Teleostei</taxon>
        <taxon>Neoteleostei</taxon>
        <taxon>Acanthomorphata</taxon>
        <taxon>Ovalentaria</taxon>
        <taxon>Atherinomorphae</taxon>
        <taxon>Cyprinodontiformes</taxon>
        <taxon>Goodeidae</taxon>
        <taxon>Ameca</taxon>
    </lineage>
</organism>
<evidence type="ECO:0000313" key="3">
    <source>
        <dbReference type="Proteomes" id="UP001469553"/>
    </source>
</evidence>
<reference evidence="2 3" key="1">
    <citation type="submission" date="2021-06" db="EMBL/GenBank/DDBJ databases">
        <authorList>
            <person name="Palmer J.M."/>
        </authorList>
    </citation>
    <scope>NUCLEOTIDE SEQUENCE [LARGE SCALE GENOMIC DNA]</scope>
    <source>
        <strain evidence="2 3">AS_MEX2019</strain>
        <tissue evidence="2">Muscle</tissue>
    </source>
</reference>
<feature type="compositionally biased region" description="Basic residues" evidence="1">
    <location>
        <begin position="34"/>
        <end position="46"/>
    </location>
</feature>
<protein>
    <submittedName>
        <fullName evidence="2">Uncharacterized protein</fullName>
    </submittedName>
</protein>
<evidence type="ECO:0000256" key="1">
    <source>
        <dbReference type="SAM" id="MobiDB-lite"/>
    </source>
</evidence>
<accession>A0ABV0XTW2</accession>
<name>A0ABV0XTW2_9TELE</name>
<gene>
    <name evidence="2" type="ORF">AMECASPLE_025671</name>
</gene>
<sequence length="112" mass="12601">MQFPHPFSSSHSQQEGGFQGEPPEIHPHNGLKRERLKGRKHQRQIHRAPGWTQARGTLQEQHDIPMPANRATTKPDMPMGNGCHIHLQKWKGIASDPATPEGRTANGKHDNK</sequence>
<feature type="region of interest" description="Disordered" evidence="1">
    <location>
        <begin position="1"/>
        <end position="112"/>
    </location>
</feature>
<comment type="caution">
    <text evidence="2">The sequence shown here is derived from an EMBL/GenBank/DDBJ whole genome shotgun (WGS) entry which is preliminary data.</text>
</comment>
<proteinExistence type="predicted"/>
<evidence type="ECO:0000313" key="2">
    <source>
        <dbReference type="EMBL" id="MEQ2284837.1"/>
    </source>
</evidence>